<dbReference type="AlphaFoldDB" id="A0A2S9EUM5"/>
<organism evidence="1 2">
    <name type="scientific">Pseudomonas poae</name>
    <dbReference type="NCBI Taxonomy" id="200451"/>
    <lineage>
        <taxon>Bacteria</taxon>
        <taxon>Pseudomonadati</taxon>
        <taxon>Pseudomonadota</taxon>
        <taxon>Gammaproteobacteria</taxon>
        <taxon>Pseudomonadales</taxon>
        <taxon>Pseudomonadaceae</taxon>
        <taxon>Pseudomonas</taxon>
    </lineage>
</organism>
<protein>
    <submittedName>
        <fullName evidence="1">Uncharacterized protein</fullName>
    </submittedName>
</protein>
<evidence type="ECO:0000313" key="1">
    <source>
        <dbReference type="EMBL" id="PRC19641.1"/>
    </source>
</evidence>
<accession>A0A2S9EUM5</accession>
<keyword evidence="2" id="KW-1185">Reference proteome</keyword>
<proteinExistence type="predicted"/>
<name>A0A2S9EUM5_9PSED</name>
<sequence>MEPDKGKAMTEVMFDLKDPRNIVYKYGMFEVLIMFAWDEGSEIPAAARLNVTRHEPFAYAQMDQVYGEWSSLEVAVDRLKNYAKLLADDMPIRS</sequence>
<comment type="caution">
    <text evidence="1">The sequence shown here is derived from an EMBL/GenBank/DDBJ whole genome shotgun (WGS) entry which is preliminary data.</text>
</comment>
<dbReference type="Proteomes" id="UP000238045">
    <property type="component" value="Unassembled WGS sequence"/>
</dbReference>
<gene>
    <name evidence="1" type="ORF">CQZ99_09850</name>
</gene>
<reference evidence="1 2" key="1">
    <citation type="submission" date="2017-09" db="EMBL/GenBank/DDBJ databases">
        <title>Genomic, metabolic, and phenotypic characteristics of bacterial isolates from the natural microbiome of the model nematode Caenorhabditis elegans.</title>
        <authorList>
            <person name="Zimmermann J."/>
            <person name="Obeng N."/>
            <person name="Yang W."/>
            <person name="Obeng O."/>
            <person name="Kissoyan K."/>
            <person name="Pees B."/>
            <person name="Dirksen P."/>
            <person name="Hoppner M."/>
            <person name="Franke A."/>
            <person name="Rosenstiel P."/>
            <person name="Leippe M."/>
            <person name="Dierking K."/>
            <person name="Kaleta C."/>
            <person name="Schulenburg H."/>
        </authorList>
    </citation>
    <scope>NUCLEOTIDE SEQUENCE [LARGE SCALE GENOMIC DNA]</scope>
    <source>
        <strain evidence="1 2">MYb117</strain>
    </source>
</reference>
<evidence type="ECO:0000313" key="2">
    <source>
        <dbReference type="Proteomes" id="UP000238045"/>
    </source>
</evidence>
<dbReference type="EMBL" id="PCQL01000008">
    <property type="protein sequence ID" value="PRC19641.1"/>
    <property type="molecule type" value="Genomic_DNA"/>
</dbReference>